<comment type="caution">
    <text evidence="2">The sequence shown here is derived from an EMBL/GenBank/DDBJ whole genome shotgun (WGS) entry which is preliminary data.</text>
</comment>
<evidence type="ECO:0000313" key="2">
    <source>
        <dbReference type="EMBL" id="KAF2565328.1"/>
    </source>
</evidence>
<accession>A0A8S9I6X1</accession>
<sequence length="299" mass="32478">MTPSTSYKRRSSLRVQPQERQQAKPCPSRTPPPPPPPRLHQNRPPATTREALVAAPEPLVVASLIRFRANIRGFPEPALTEYSVLTPLPAVDEDHRARAVTIGIRARLNPPGAVLGSMCCCDEVIRISTVLGDHIEYRGRTWGSSSTLGTHRSCGNPQEYGGSGLARATHGKREDEPAAREPALTEYFVLTPLLAGSPGQGRYNWYQSRLNPPGAVLGGIEKEHHSDRTPSLLGKQKNLSRTVANTPSHVNRMPPKNARVARAAATAQRAKRRATRTTNQASSEAESRSGAAPVNENPI</sequence>
<feature type="region of interest" description="Disordered" evidence="1">
    <location>
        <begin position="1"/>
        <end position="44"/>
    </location>
</feature>
<dbReference type="Proteomes" id="UP000712281">
    <property type="component" value="Unassembled WGS sequence"/>
</dbReference>
<reference evidence="2" key="1">
    <citation type="submission" date="2019-12" db="EMBL/GenBank/DDBJ databases">
        <title>Genome sequencing and annotation of Brassica cretica.</title>
        <authorList>
            <person name="Studholme D.J."/>
            <person name="Sarris P.F."/>
        </authorList>
    </citation>
    <scope>NUCLEOTIDE SEQUENCE</scope>
    <source>
        <strain evidence="2">PFS-001/15</strain>
        <tissue evidence="2">Leaf</tissue>
    </source>
</reference>
<feature type="compositionally biased region" description="Polar residues" evidence="1">
    <location>
        <begin position="146"/>
        <end position="156"/>
    </location>
</feature>
<evidence type="ECO:0000256" key="1">
    <source>
        <dbReference type="SAM" id="MobiDB-lite"/>
    </source>
</evidence>
<organism evidence="2 3">
    <name type="scientific">Brassica cretica</name>
    <name type="common">Mustard</name>
    <dbReference type="NCBI Taxonomy" id="69181"/>
    <lineage>
        <taxon>Eukaryota</taxon>
        <taxon>Viridiplantae</taxon>
        <taxon>Streptophyta</taxon>
        <taxon>Embryophyta</taxon>
        <taxon>Tracheophyta</taxon>
        <taxon>Spermatophyta</taxon>
        <taxon>Magnoliopsida</taxon>
        <taxon>eudicotyledons</taxon>
        <taxon>Gunneridae</taxon>
        <taxon>Pentapetalae</taxon>
        <taxon>rosids</taxon>
        <taxon>malvids</taxon>
        <taxon>Brassicales</taxon>
        <taxon>Brassicaceae</taxon>
        <taxon>Brassiceae</taxon>
        <taxon>Brassica</taxon>
    </lineage>
</organism>
<protein>
    <submittedName>
        <fullName evidence="2">Uncharacterized protein</fullName>
    </submittedName>
</protein>
<feature type="region of interest" description="Disordered" evidence="1">
    <location>
        <begin position="146"/>
        <end position="180"/>
    </location>
</feature>
<feature type="compositionally biased region" description="Pro residues" evidence="1">
    <location>
        <begin position="28"/>
        <end position="38"/>
    </location>
</feature>
<feature type="region of interest" description="Disordered" evidence="1">
    <location>
        <begin position="265"/>
        <end position="299"/>
    </location>
</feature>
<evidence type="ECO:0000313" key="3">
    <source>
        <dbReference type="Proteomes" id="UP000712281"/>
    </source>
</evidence>
<feature type="compositionally biased region" description="Low complexity" evidence="1">
    <location>
        <begin position="276"/>
        <end position="292"/>
    </location>
</feature>
<dbReference type="EMBL" id="QGKW02001911">
    <property type="protein sequence ID" value="KAF2565328.1"/>
    <property type="molecule type" value="Genomic_DNA"/>
</dbReference>
<gene>
    <name evidence="2" type="ORF">F2Q68_00026761</name>
</gene>
<proteinExistence type="predicted"/>
<name>A0A8S9I6X1_BRACR</name>
<dbReference type="AlphaFoldDB" id="A0A8S9I6X1"/>